<dbReference type="InterPro" id="IPR004255">
    <property type="entry name" value="O-acyltransferase_WSD1_N"/>
</dbReference>
<dbReference type="AlphaFoldDB" id="A0A067LMG2"/>
<feature type="transmembrane region" description="Helical" evidence="11">
    <location>
        <begin position="193"/>
        <end position="211"/>
    </location>
</feature>
<evidence type="ECO:0000256" key="5">
    <source>
        <dbReference type="ARBA" id="ARBA00022679"/>
    </source>
</evidence>
<evidence type="ECO:0000259" key="12">
    <source>
        <dbReference type="Pfam" id="PF03007"/>
    </source>
</evidence>
<comment type="subcellular location">
    <subcellularLocation>
        <location evidence="1">Cell membrane</location>
        <topology evidence="1">Single-pass membrane protein</topology>
    </subcellularLocation>
    <subcellularLocation>
        <location evidence="2">Endoplasmic reticulum membrane</location>
    </subcellularLocation>
</comment>
<sequence length="476" mass="53697">MTEKEEEPLSPWSSAFVKSESGVYVIAILGFKNRINPSFFKDNLMHTLMRNPRFSSLQVIDDKDGKVKWIRTSVNVEDHVIVPQLNQEMGLSPHAFLEDYISNLSKTNLDISKPLWDFHILNLKTDDAESVCILRVHHALGDGFSLISLLLSSTHKVSDPEAFPSFPMKKKKEKYEEQNNLSYFAKCWLIFRFYWNSMVDVIMLIATLFFFKDSKTPITNSTCRGSFGRRIVYKIFSLDDIKLVKNATNTTVNDVITAVLQASLSRYLNRLYGDNNRATEENNNLPKRLNVRAAVPVALDLGLNALRDRVEQNSNMGSNNFGFVFIPLRIAIKDDPLDYVRSAKAAMDRKKNSLEAIASATILKLLIYFFGIKGASFMARKIPSQTTMLLSNLPGPTEEIAWYGHPISFIAPTVYGAPKALTMHFQSYFNKMAIVLSVDESAIPNPHQLCTDFEESLKLIKDAAIARANNSDGAIN</sequence>
<dbReference type="EMBL" id="KK914227">
    <property type="protein sequence ID" value="KDP45599.1"/>
    <property type="molecule type" value="Genomic_DNA"/>
</dbReference>
<evidence type="ECO:0000256" key="2">
    <source>
        <dbReference type="ARBA" id="ARBA00004586"/>
    </source>
</evidence>
<dbReference type="GO" id="GO:0004144">
    <property type="term" value="F:diacylglycerol O-acyltransferase activity"/>
    <property type="evidence" value="ECO:0007669"/>
    <property type="project" value="UniProtKB-EC"/>
</dbReference>
<evidence type="ECO:0000259" key="13">
    <source>
        <dbReference type="Pfam" id="PF06974"/>
    </source>
</evidence>
<dbReference type="OrthoDB" id="619536at2759"/>
<comment type="pathway">
    <text evidence="3">Glycerolipid metabolism; triacylglycerol biosynthesis.</text>
</comment>
<dbReference type="GO" id="GO:0005886">
    <property type="term" value="C:plasma membrane"/>
    <property type="evidence" value="ECO:0007669"/>
    <property type="project" value="UniProtKB-SubCell"/>
</dbReference>
<dbReference type="Pfam" id="PF06974">
    <property type="entry name" value="WS_DGAT_C"/>
    <property type="match status" value="1"/>
</dbReference>
<evidence type="ECO:0000256" key="6">
    <source>
        <dbReference type="ARBA" id="ARBA00022824"/>
    </source>
</evidence>
<comment type="similarity">
    <text evidence="8">In the N-terminal section; belongs to the long-chain O-acyltransferase family.</text>
</comment>
<name>A0A067LMG2_JATCU</name>
<dbReference type="GO" id="GO:0005789">
    <property type="term" value="C:endoplasmic reticulum membrane"/>
    <property type="evidence" value="ECO:0007669"/>
    <property type="project" value="UniProtKB-SubCell"/>
</dbReference>
<keyword evidence="5" id="KW-0808">Transferase</keyword>
<dbReference type="Proteomes" id="UP000027138">
    <property type="component" value="Unassembled WGS sequence"/>
</dbReference>
<keyword evidence="11" id="KW-0472">Membrane</keyword>
<evidence type="ECO:0000256" key="9">
    <source>
        <dbReference type="ARBA" id="ARBA00047604"/>
    </source>
</evidence>
<protein>
    <submittedName>
        <fullName evidence="14">Uncharacterized protein</fullName>
    </submittedName>
</protein>
<comment type="pathway">
    <text evidence="4">Lipid metabolism.</text>
</comment>
<comment type="catalytic activity">
    <reaction evidence="9">
        <text>a long chain fatty alcohol + a fatty acyl-CoA = a long-chain alcohol wax ester + CoA</text>
        <dbReference type="Rhea" id="RHEA:38443"/>
        <dbReference type="ChEBI" id="CHEBI:17135"/>
        <dbReference type="ChEBI" id="CHEBI:57287"/>
        <dbReference type="ChEBI" id="CHEBI:77636"/>
        <dbReference type="ChEBI" id="CHEBI:235323"/>
        <dbReference type="EC" id="2.3.1.75"/>
    </reaction>
</comment>
<keyword evidence="11" id="KW-0812">Transmembrane</keyword>
<dbReference type="GO" id="GO:0047196">
    <property type="term" value="F:long-chain-alcohol O-fatty-acyltransferase activity"/>
    <property type="evidence" value="ECO:0007669"/>
    <property type="project" value="UniProtKB-EC"/>
</dbReference>
<evidence type="ECO:0000256" key="7">
    <source>
        <dbReference type="ARBA" id="ARBA00023315"/>
    </source>
</evidence>
<evidence type="ECO:0000313" key="15">
    <source>
        <dbReference type="Proteomes" id="UP000027138"/>
    </source>
</evidence>
<evidence type="ECO:0000256" key="3">
    <source>
        <dbReference type="ARBA" id="ARBA00004771"/>
    </source>
</evidence>
<reference evidence="14 15" key="1">
    <citation type="journal article" date="2014" name="PLoS ONE">
        <title>Global Analysis of Gene Expression Profiles in Physic Nut (Jatropha curcas L.) Seedlings Exposed to Salt Stress.</title>
        <authorList>
            <person name="Zhang L."/>
            <person name="Zhang C."/>
            <person name="Wu P."/>
            <person name="Chen Y."/>
            <person name="Li M."/>
            <person name="Jiang H."/>
            <person name="Wu G."/>
        </authorList>
    </citation>
    <scope>NUCLEOTIDE SEQUENCE [LARGE SCALE GENOMIC DNA]</scope>
    <source>
        <strain evidence="15">cv. GZQX0401</strain>
        <tissue evidence="14">Young leaves</tissue>
    </source>
</reference>
<dbReference type="STRING" id="180498.A0A067LMG2"/>
<dbReference type="Gene3D" id="3.30.559.10">
    <property type="entry name" value="Chloramphenicol acetyltransferase-like domain"/>
    <property type="match status" value="1"/>
</dbReference>
<dbReference type="GO" id="GO:0019432">
    <property type="term" value="P:triglyceride biosynthetic process"/>
    <property type="evidence" value="ECO:0007669"/>
    <property type="project" value="UniProtKB-UniPathway"/>
</dbReference>
<evidence type="ECO:0000256" key="8">
    <source>
        <dbReference type="ARBA" id="ARBA00024360"/>
    </source>
</evidence>
<feature type="domain" description="O-acyltransferase WSD1 C-terminal" evidence="13">
    <location>
        <begin position="319"/>
        <end position="461"/>
    </location>
</feature>
<dbReference type="InterPro" id="IPR009721">
    <property type="entry name" value="O-acyltransferase_WSD1_C"/>
</dbReference>
<evidence type="ECO:0000256" key="11">
    <source>
        <dbReference type="SAM" id="Phobius"/>
    </source>
</evidence>
<accession>A0A067LMG2</accession>
<keyword evidence="15" id="KW-1185">Reference proteome</keyword>
<keyword evidence="7" id="KW-0012">Acyltransferase</keyword>
<feature type="domain" description="O-acyltransferase WSD1-like N-terminal" evidence="12">
    <location>
        <begin position="50"/>
        <end position="256"/>
    </location>
</feature>
<dbReference type="InterPro" id="IPR023213">
    <property type="entry name" value="CAT-like_dom_sf"/>
</dbReference>
<evidence type="ECO:0000256" key="4">
    <source>
        <dbReference type="ARBA" id="ARBA00005189"/>
    </source>
</evidence>
<dbReference type="PANTHER" id="PTHR31650">
    <property type="entry name" value="O-ACYLTRANSFERASE (WSD1-LIKE) FAMILY PROTEIN"/>
    <property type="match status" value="1"/>
</dbReference>
<evidence type="ECO:0000256" key="10">
    <source>
        <dbReference type="ARBA" id="ARBA00048109"/>
    </source>
</evidence>
<keyword evidence="6" id="KW-0256">Endoplasmic reticulum</keyword>
<keyword evidence="11" id="KW-1133">Transmembrane helix</keyword>
<dbReference type="SUPFAM" id="SSF52777">
    <property type="entry name" value="CoA-dependent acyltransferases"/>
    <property type="match status" value="1"/>
</dbReference>
<evidence type="ECO:0000313" key="14">
    <source>
        <dbReference type="EMBL" id="KDP45599.1"/>
    </source>
</evidence>
<dbReference type="UniPathway" id="UPA00282"/>
<gene>
    <name evidence="14" type="ORF">JCGZ_17206</name>
</gene>
<dbReference type="PANTHER" id="PTHR31650:SF38">
    <property type="entry name" value="O-ACYLTRANSFERASE WSD1-LIKE"/>
    <property type="match status" value="1"/>
</dbReference>
<organism evidence="14 15">
    <name type="scientific">Jatropha curcas</name>
    <name type="common">Barbados nut</name>
    <dbReference type="NCBI Taxonomy" id="180498"/>
    <lineage>
        <taxon>Eukaryota</taxon>
        <taxon>Viridiplantae</taxon>
        <taxon>Streptophyta</taxon>
        <taxon>Embryophyta</taxon>
        <taxon>Tracheophyta</taxon>
        <taxon>Spermatophyta</taxon>
        <taxon>Magnoliopsida</taxon>
        <taxon>eudicotyledons</taxon>
        <taxon>Gunneridae</taxon>
        <taxon>Pentapetalae</taxon>
        <taxon>rosids</taxon>
        <taxon>fabids</taxon>
        <taxon>Malpighiales</taxon>
        <taxon>Euphorbiaceae</taxon>
        <taxon>Crotonoideae</taxon>
        <taxon>Jatropheae</taxon>
        <taxon>Jatropha</taxon>
    </lineage>
</organism>
<proteinExistence type="inferred from homology"/>
<evidence type="ECO:0000256" key="1">
    <source>
        <dbReference type="ARBA" id="ARBA00004162"/>
    </source>
</evidence>
<feature type="transmembrane region" description="Helical" evidence="11">
    <location>
        <begin position="354"/>
        <end position="372"/>
    </location>
</feature>
<dbReference type="Pfam" id="PF03007">
    <property type="entry name" value="WS_DGAT_cat"/>
    <property type="match status" value="1"/>
</dbReference>
<dbReference type="InterPro" id="IPR045034">
    <property type="entry name" value="O-acyltransferase_WSD1-like"/>
</dbReference>
<comment type="catalytic activity">
    <reaction evidence="10">
        <text>an acyl-CoA + a 1,2-diacyl-sn-glycerol = a triacyl-sn-glycerol + CoA</text>
        <dbReference type="Rhea" id="RHEA:10868"/>
        <dbReference type="ChEBI" id="CHEBI:17815"/>
        <dbReference type="ChEBI" id="CHEBI:57287"/>
        <dbReference type="ChEBI" id="CHEBI:58342"/>
        <dbReference type="ChEBI" id="CHEBI:64615"/>
        <dbReference type="EC" id="2.3.1.20"/>
    </reaction>
</comment>